<dbReference type="Proteomes" id="UP000259421">
    <property type="component" value="Segment"/>
</dbReference>
<accession>A0A385EBT6</accession>
<evidence type="ECO:0000313" key="1">
    <source>
        <dbReference type="EMBL" id="AXQ69351.1"/>
    </source>
</evidence>
<evidence type="ECO:0000313" key="2">
    <source>
        <dbReference type="Proteomes" id="UP000259421"/>
    </source>
</evidence>
<keyword evidence="2" id="KW-1185">Reference proteome</keyword>
<reference evidence="2" key="1">
    <citation type="submission" date="2018-07" db="EMBL/GenBank/DDBJ databases">
        <title>Giant CbK-like Caulobacter bacteriophages have genetically divergent genomes.</title>
        <authorList>
            <person name="Wilson K.M."/>
            <person name="Ely B."/>
        </authorList>
    </citation>
    <scope>NUCLEOTIDE SEQUENCE [LARGE SCALE GENOMIC DNA]</scope>
</reference>
<protein>
    <submittedName>
        <fullName evidence="1">Uncharacterized protein</fullName>
    </submittedName>
</protein>
<dbReference type="EMBL" id="MH588546">
    <property type="protein sequence ID" value="AXQ69351.1"/>
    <property type="molecule type" value="Genomic_DNA"/>
</dbReference>
<reference evidence="1 2" key="2">
    <citation type="submission" date="2018-09" db="EMBL/GenBank/DDBJ databases">
        <title>Giant CbK-like Caulobacter bacteriophages have genetically divergent genomes.</title>
        <authorList>
            <person name="Wilson K."/>
            <person name="Ely B."/>
        </authorList>
    </citation>
    <scope>NUCLEOTIDE SEQUENCE [LARGE SCALE GENOMIC DNA]</scope>
</reference>
<sequence length="138" mass="15296">MNDTTNPAHTRASQIRALSTCLDKFVARFDTPSKRRLMPFYLQPAAEMVRESLTATRADSMMARKEWGLKLMGAHALLGVHPKDAVAPLVTQVLDHAAYVMLAETTNRMKERWDPINTLVAKVAAIKIDPPVSTPVKA</sequence>
<proteinExistence type="predicted"/>
<name>A0A385EBT6_9CAUD</name>
<gene>
    <name evidence="1" type="ORF">CcrBL9_gp327</name>
</gene>
<organism evidence="1 2">
    <name type="scientific">Caulobacter phage CcrBL9</name>
    <dbReference type="NCBI Taxonomy" id="2283270"/>
    <lineage>
        <taxon>Viruses</taxon>
        <taxon>Duplodnaviria</taxon>
        <taxon>Heunggongvirae</taxon>
        <taxon>Uroviricota</taxon>
        <taxon>Caudoviricetes</taxon>
        <taxon>Jeanschmidtviridae</taxon>
        <taxon>Bertelyvirus</taxon>
        <taxon>Bertelyvirus BL9</taxon>
    </lineage>
</organism>